<sequence length="558" mass="60860">MDFQVEDSGFECVTTPIISIGAFRYLVGPEPIASYTQSPIHPSSATIPLPITVIRVGQSQEIDAGWLKAQIRKWLAVDDVFSLAFAENIIFQVEPISSQILPGPPRVIDDLVGAFPWSETWKLYPDPYGAFMYGVIPSTKEPMSFQRIPTNLIPVPSRLYTPIPTAQTPLWGKRLAVKDIYDIRGLKTSAGCKAYSAFQDPAKETAAAVQELINRGAIIVGKTKTVQFASGMSPRDWVDYQCPFNPRGDGYLDPDCSSSGSAAAIAAYKWLDCAIGSDTLGSMVGPAAACGVFGLRPTQGTISNNGGLPVSGLLDTPGHFSRSIACLTQFAAGWGTLRSLPDRIECMKEPPEEVMASPELFLSTTMATIQLHDSYHNNLKFRSAYKEMYGSEPYVDPLIRYKWDLGSKITDGQYEEACTKKAIFADFLFNHVFTSETIMLFPGGDEDITYRDEYTSGDIQQSGYKWQGFGFPNTIYSVLGGGPSLSFPIGQREYRSKVSGGGEYQPVSLMMLGAKGTDMQLLKFAEHILDKLGGAALLEVKAGKTVYAESELLSATSP</sequence>
<evidence type="ECO:0000313" key="4">
    <source>
        <dbReference type="Proteomes" id="UP000566819"/>
    </source>
</evidence>
<dbReference type="Proteomes" id="UP000566819">
    <property type="component" value="Unassembled WGS sequence"/>
</dbReference>
<keyword evidence="4" id="KW-1185">Reference proteome</keyword>
<feature type="domain" description="Amidase" evidence="1">
    <location>
        <begin position="167"/>
        <end position="326"/>
    </location>
</feature>
<feature type="domain" description="Scytalone dehydratase-like protein Arp1 N-terminal" evidence="2">
    <location>
        <begin position="44"/>
        <end position="92"/>
    </location>
</feature>
<reference evidence="3 4" key="1">
    <citation type="submission" date="2020-03" db="EMBL/GenBank/DDBJ databases">
        <title>Draft Genome Sequence of Cudoniella acicularis.</title>
        <authorList>
            <person name="Buettner E."/>
            <person name="Kellner H."/>
        </authorList>
    </citation>
    <scope>NUCLEOTIDE SEQUENCE [LARGE SCALE GENOMIC DNA]</scope>
    <source>
        <strain evidence="3 4">DSM 108380</strain>
    </source>
</reference>
<dbReference type="PANTHER" id="PTHR46310">
    <property type="entry name" value="AMIDASE 1"/>
    <property type="match status" value="1"/>
</dbReference>
<dbReference type="EMBL" id="JAAMPI010000151">
    <property type="protein sequence ID" value="KAF4634920.1"/>
    <property type="molecule type" value="Genomic_DNA"/>
</dbReference>
<dbReference type="InterPro" id="IPR058329">
    <property type="entry name" value="Arp1_N"/>
</dbReference>
<proteinExistence type="predicted"/>
<dbReference type="PANTHER" id="PTHR46310:SF7">
    <property type="entry name" value="AMIDASE 1"/>
    <property type="match status" value="1"/>
</dbReference>
<dbReference type="OrthoDB" id="5423360at2759"/>
<dbReference type="InterPro" id="IPR036928">
    <property type="entry name" value="AS_sf"/>
</dbReference>
<gene>
    <name evidence="3" type="ORF">G7Y89_g3174</name>
</gene>
<dbReference type="SUPFAM" id="SSF75304">
    <property type="entry name" value="Amidase signature (AS) enzymes"/>
    <property type="match status" value="1"/>
</dbReference>
<organism evidence="3 4">
    <name type="scientific">Cudoniella acicularis</name>
    <dbReference type="NCBI Taxonomy" id="354080"/>
    <lineage>
        <taxon>Eukaryota</taxon>
        <taxon>Fungi</taxon>
        <taxon>Dikarya</taxon>
        <taxon>Ascomycota</taxon>
        <taxon>Pezizomycotina</taxon>
        <taxon>Leotiomycetes</taxon>
        <taxon>Helotiales</taxon>
        <taxon>Tricladiaceae</taxon>
        <taxon>Cudoniella</taxon>
    </lineage>
</organism>
<dbReference type="InterPro" id="IPR023631">
    <property type="entry name" value="Amidase_dom"/>
</dbReference>
<name>A0A8H4W7X2_9HELO</name>
<dbReference type="Gene3D" id="3.90.1300.10">
    <property type="entry name" value="Amidase signature (AS) domain"/>
    <property type="match status" value="2"/>
</dbReference>
<evidence type="ECO:0000259" key="2">
    <source>
        <dbReference type="Pfam" id="PF26053"/>
    </source>
</evidence>
<accession>A0A8H4W7X2</accession>
<dbReference type="Pfam" id="PF01425">
    <property type="entry name" value="Amidase"/>
    <property type="match status" value="1"/>
</dbReference>
<evidence type="ECO:0000259" key="1">
    <source>
        <dbReference type="Pfam" id="PF01425"/>
    </source>
</evidence>
<comment type="caution">
    <text evidence="3">The sequence shown here is derived from an EMBL/GenBank/DDBJ whole genome shotgun (WGS) entry which is preliminary data.</text>
</comment>
<evidence type="ECO:0000313" key="3">
    <source>
        <dbReference type="EMBL" id="KAF4634920.1"/>
    </source>
</evidence>
<evidence type="ECO:0008006" key="5">
    <source>
        <dbReference type="Google" id="ProtNLM"/>
    </source>
</evidence>
<dbReference type="Pfam" id="PF26053">
    <property type="entry name" value="DUF8016"/>
    <property type="match status" value="1"/>
</dbReference>
<dbReference type="AlphaFoldDB" id="A0A8H4W7X2"/>
<protein>
    <recommendedName>
        <fullName evidence="5">Amidase domain-containing protein</fullName>
    </recommendedName>
</protein>